<reference evidence="2" key="2">
    <citation type="submission" date="2021-08" db="EMBL/GenBank/DDBJ databases">
        <authorList>
            <person name="Eriksson T."/>
        </authorList>
    </citation>
    <scope>NUCLEOTIDE SEQUENCE</scope>
    <source>
        <strain evidence="2">Stoneville</strain>
        <tissue evidence="2">Whole head</tissue>
    </source>
</reference>
<proteinExistence type="predicted"/>
<dbReference type="EMBL" id="JABDTM020024996">
    <property type="protein sequence ID" value="KAH0813731.1"/>
    <property type="molecule type" value="Genomic_DNA"/>
</dbReference>
<name>A0A8J6HGI0_TENMO</name>
<protein>
    <submittedName>
        <fullName evidence="2">Uncharacterized protein</fullName>
    </submittedName>
</protein>
<feature type="compositionally biased region" description="Basic and acidic residues" evidence="1">
    <location>
        <begin position="160"/>
        <end position="178"/>
    </location>
</feature>
<sequence length="313" mass="36903">MLAECWKEKKKNMEKKEREKYYHRNAYASEEVERLRAKRKMDKSGTDKSSPEFATFIAAGMDSSILGKNFEGREEENLFRDRRRRGSKSSFKLNVYMVITVDLDMGSYISGIILLNKVAFLEDQTFGQIKGDYPEFGRTLLPRNREEKGEGNKELAAVNEEMRGREEKWQAEEAEKGEKKKRRTGEKRYKEKVNKKVDGQTKRNPEKKHKGESRYRKSTNGKEKEEQESGKRRGGMGKEKSKTMWKMQRGKTDGMDRRKWMNGNKQGDEEGEWTYIGSRREIVIHYETVNEEAWERVEEFKIGEREQSRSISK</sequence>
<evidence type="ECO:0000313" key="3">
    <source>
        <dbReference type="Proteomes" id="UP000719412"/>
    </source>
</evidence>
<gene>
    <name evidence="2" type="ORF">GEV33_009060</name>
</gene>
<reference evidence="2" key="1">
    <citation type="journal article" date="2020" name="J Insects Food Feed">
        <title>The yellow mealworm (Tenebrio molitor) genome: a resource for the emerging insects as food and feed industry.</title>
        <authorList>
            <person name="Eriksson T."/>
            <person name="Andere A."/>
            <person name="Kelstrup H."/>
            <person name="Emery V."/>
            <person name="Picard C."/>
        </authorList>
    </citation>
    <scope>NUCLEOTIDE SEQUENCE</scope>
    <source>
        <strain evidence="2">Stoneville</strain>
        <tissue evidence="2">Whole head</tissue>
    </source>
</reference>
<evidence type="ECO:0000313" key="2">
    <source>
        <dbReference type="EMBL" id="KAH0813731.1"/>
    </source>
</evidence>
<feature type="compositionally biased region" description="Basic and acidic residues" evidence="1">
    <location>
        <begin position="143"/>
        <end position="153"/>
    </location>
</feature>
<accession>A0A8J6HGI0</accession>
<evidence type="ECO:0000256" key="1">
    <source>
        <dbReference type="SAM" id="MobiDB-lite"/>
    </source>
</evidence>
<feature type="compositionally biased region" description="Basic and acidic residues" evidence="1">
    <location>
        <begin position="186"/>
        <end position="204"/>
    </location>
</feature>
<organism evidence="2 3">
    <name type="scientific">Tenebrio molitor</name>
    <name type="common">Yellow mealworm beetle</name>
    <dbReference type="NCBI Taxonomy" id="7067"/>
    <lineage>
        <taxon>Eukaryota</taxon>
        <taxon>Metazoa</taxon>
        <taxon>Ecdysozoa</taxon>
        <taxon>Arthropoda</taxon>
        <taxon>Hexapoda</taxon>
        <taxon>Insecta</taxon>
        <taxon>Pterygota</taxon>
        <taxon>Neoptera</taxon>
        <taxon>Endopterygota</taxon>
        <taxon>Coleoptera</taxon>
        <taxon>Polyphaga</taxon>
        <taxon>Cucujiformia</taxon>
        <taxon>Tenebrionidae</taxon>
        <taxon>Tenebrio</taxon>
    </lineage>
</organism>
<dbReference type="AlphaFoldDB" id="A0A8J6HGI0"/>
<comment type="caution">
    <text evidence="2">The sequence shown here is derived from an EMBL/GenBank/DDBJ whole genome shotgun (WGS) entry which is preliminary data.</text>
</comment>
<feature type="region of interest" description="Disordered" evidence="1">
    <location>
        <begin position="132"/>
        <end position="270"/>
    </location>
</feature>
<keyword evidence="3" id="KW-1185">Reference proteome</keyword>
<feature type="compositionally biased region" description="Basic and acidic residues" evidence="1">
    <location>
        <begin position="250"/>
        <end position="259"/>
    </location>
</feature>
<feature type="compositionally biased region" description="Basic and acidic residues" evidence="1">
    <location>
        <begin position="212"/>
        <end position="242"/>
    </location>
</feature>
<dbReference type="Proteomes" id="UP000719412">
    <property type="component" value="Unassembled WGS sequence"/>
</dbReference>